<dbReference type="Proteomes" id="UP001469553">
    <property type="component" value="Unassembled WGS sequence"/>
</dbReference>
<dbReference type="EMBL" id="JAHRIP010036821">
    <property type="protein sequence ID" value="MEQ2294025.1"/>
    <property type="molecule type" value="Genomic_DNA"/>
</dbReference>
<sequence length="105" mass="11412">MWVKSAVKIMTEHSGQPNPAENLQRTLAEHSQQTQMNSSTLQTLLDRQLQTNQQLEHLTSLFRGAGSSQSAAPIGGAAEPLEAQHPPPSRDVSSPHPERFSGEMG</sequence>
<reference evidence="2 3" key="1">
    <citation type="submission" date="2021-06" db="EMBL/GenBank/DDBJ databases">
        <authorList>
            <person name="Palmer J.M."/>
        </authorList>
    </citation>
    <scope>NUCLEOTIDE SEQUENCE [LARGE SCALE GENOMIC DNA]</scope>
    <source>
        <strain evidence="2 3">AS_MEX2019</strain>
        <tissue evidence="2">Muscle</tissue>
    </source>
</reference>
<keyword evidence="3" id="KW-1185">Reference proteome</keyword>
<evidence type="ECO:0000256" key="1">
    <source>
        <dbReference type="SAM" id="MobiDB-lite"/>
    </source>
</evidence>
<feature type="compositionally biased region" description="Basic and acidic residues" evidence="1">
    <location>
        <begin position="96"/>
        <end position="105"/>
    </location>
</feature>
<evidence type="ECO:0000313" key="2">
    <source>
        <dbReference type="EMBL" id="MEQ2294025.1"/>
    </source>
</evidence>
<proteinExistence type="predicted"/>
<organism evidence="2 3">
    <name type="scientific">Ameca splendens</name>
    <dbReference type="NCBI Taxonomy" id="208324"/>
    <lineage>
        <taxon>Eukaryota</taxon>
        <taxon>Metazoa</taxon>
        <taxon>Chordata</taxon>
        <taxon>Craniata</taxon>
        <taxon>Vertebrata</taxon>
        <taxon>Euteleostomi</taxon>
        <taxon>Actinopterygii</taxon>
        <taxon>Neopterygii</taxon>
        <taxon>Teleostei</taxon>
        <taxon>Neoteleostei</taxon>
        <taxon>Acanthomorphata</taxon>
        <taxon>Ovalentaria</taxon>
        <taxon>Atherinomorphae</taxon>
        <taxon>Cyprinodontiformes</taxon>
        <taxon>Goodeidae</taxon>
        <taxon>Ameca</taxon>
    </lineage>
</organism>
<protein>
    <submittedName>
        <fullName evidence="2">Uncharacterized protein</fullName>
    </submittedName>
</protein>
<feature type="region of interest" description="Disordered" evidence="1">
    <location>
        <begin position="1"/>
        <end position="21"/>
    </location>
</feature>
<evidence type="ECO:0000313" key="3">
    <source>
        <dbReference type="Proteomes" id="UP001469553"/>
    </source>
</evidence>
<accession>A0ABV0YJM4</accession>
<gene>
    <name evidence="2" type="ORF">AMECASPLE_039599</name>
</gene>
<name>A0ABV0YJM4_9TELE</name>
<feature type="region of interest" description="Disordered" evidence="1">
    <location>
        <begin position="60"/>
        <end position="105"/>
    </location>
</feature>
<comment type="caution">
    <text evidence="2">The sequence shown here is derived from an EMBL/GenBank/DDBJ whole genome shotgun (WGS) entry which is preliminary data.</text>
</comment>